<accession>A0A9P8ASV7</accession>
<evidence type="ECO:0000313" key="2">
    <source>
        <dbReference type="Proteomes" id="UP000812287"/>
    </source>
</evidence>
<dbReference type="RefSeq" id="XP_043040249.1">
    <property type="nucleotide sequence ID" value="XM_043177105.1"/>
</dbReference>
<keyword evidence="2" id="KW-1185">Reference proteome</keyword>
<dbReference type="GeneID" id="66099392"/>
<organism evidence="1 2">
    <name type="scientific">Guyanagaster necrorhizus</name>
    <dbReference type="NCBI Taxonomy" id="856835"/>
    <lineage>
        <taxon>Eukaryota</taxon>
        <taxon>Fungi</taxon>
        <taxon>Dikarya</taxon>
        <taxon>Basidiomycota</taxon>
        <taxon>Agaricomycotina</taxon>
        <taxon>Agaricomycetes</taxon>
        <taxon>Agaricomycetidae</taxon>
        <taxon>Agaricales</taxon>
        <taxon>Marasmiineae</taxon>
        <taxon>Physalacriaceae</taxon>
        <taxon>Guyanagaster</taxon>
    </lineage>
</organism>
<comment type="caution">
    <text evidence="1">The sequence shown here is derived from an EMBL/GenBank/DDBJ whole genome shotgun (WGS) entry which is preliminary data.</text>
</comment>
<protein>
    <submittedName>
        <fullName evidence="1">Uncharacterized protein</fullName>
    </submittedName>
</protein>
<evidence type="ECO:0000313" key="1">
    <source>
        <dbReference type="EMBL" id="KAG7446749.1"/>
    </source>
</evidence>
<dbReference type="Proteomes" id="UP000812287">
    <property type="component" value="Unassembled WGS sequence"/>
</dbReference>
<sequence>MLHQQPQHLILAFTLLFVDLVTYSTYAAFLRKHSANQNQNTKHENPAEHFRYILDAPRCGFFLASTSTTVTLTLALRGFSRRSPQVLLEMGDLSSV</sequence>
<dbReference type="EMBL" id="MU250533">
    <property type="protein sequence ID" value="KAG7446749.1"/>
    <property type="molecule type" value="Genomic_DNA"/>
</dbReference>
<proteinExistence type="predicted"/>
<gene>
    <name evidence="1" type="ORF">BT62DRAFT_1005107</name>
</gene>
<name>A0A9P8ASV7_9AGAR</name>
<reference evidence="1" key="1">
    <citation type="submission" date="2020-11" db="EMBL/GenBank/DDBJ databases">
        <title>Adaptations for nitrogen fixation in a non-lichenized fungal sporocarp promotes dispersal by wood-feeding termites.</title>
        <authorList>
            <consortium name="DOE Joint Genome Institute"/>
            <person name="Koch R.A."/>
            <person name="Yoon G."/>
            <person name="Arayal U."/>
            <person name="Lail K."/>
            <person name="Amirebrahimi M."/>
            <person name="Labutti K."/>
            <person name="Lipzen A."/>
            <person name="Riley R."/>
            <person name="Barry K."/>
            <person name="Henrissat B."/>
            <person name="Grigoriev I.V."/>
            <person name="Herr J.R."/>
            <person name="Aime M.C."/>
        </authorList>
    </citation>
    <scope>NUCLEOTIDE SEQUENCE</scope>
    <source>
        <strain evidence="1">MCA 3950</strain>
    </source>
</reference>
<dbReference type="AlphaFoldDB" id="A0A9P8ASV7"/>